<dbReference type="PRINTS" id="PR00313">
    <property type="entry name" value="CABNDNGRPT"/>
</dbReference>
<dbReference type="GO" id="GO:0005576">
    <property type="term" value="C:extracellular region"/>
    <property type="evidence" value="ECO:0007669"/>
    <property type="project" value="UniProtKB-SubCell"/>
</dbReference>
<dbReference type="PROSITE" id="PS00330">
    <property type="entry name" value="HEMOLYSIN_CALCIUM"/>
    <property type="match status" value="16"/>
</dbReference>
<name>C7LX99_DESBD</name>
<dbReference type="InterPro" id="IPR018511">
    <property type="entry name" value="Hemolysin-typ_Ca-bd_CS"/>
</dbReference>
<dbReference type="EMBL" id="CP001629">
    <property type="protein sequence ID" value="ACU89970.1"/>
    <property type="molecule type" value="Genomic_DNA"/>
</dbReference>
<dbReference type="SUPFAM" id="SSF51120">
    <property type="entry name" value="beta-Roll"/>
    <property type="match status" value="14"/>
</dbReference>
<dbReference type="Pfam" id="PF00353">
    <property type="entry name" value="HemolysinCabind"/>
    <property type="match status" value="25"/>
</dbReference>
<dbReference type="InterPro" id="IPR041690">
    <property type="entry name" value="Cadherin_5"/>
</dbReference>
<keyword evidence="2" id="KW-0964">Secreted</keyword>
<dbReference type="STRING" id="525897.Dbac_1879"/>
<dbReference type="PANTHER" id="PTHR38340">
    <property type="entry name" value="S-LAYER PROTEIN"/>
    <property type="match status" value="1"/>
</dbReference>
<dbReference type="NCBIfam" id="NF012211">
    <property type="entry name" value="tand_rpt_95"/>
    <property type="match status" value="2"/>
</dbReference>
<gene>
    <name evidence="4" type="ordered locus">Dbac_1879</name>
</gene>
<dbReference type="GO" id="GO:0005509">
    <property type="term" value="F:calcium ion binding"/>
    <property type="evidence" value="ECO:0007669"/>
    <property type="project" value="InterPro"/>
</dbReference>
<evidence type="ECO:0000256" key="2">
    <source>
        <dbReference type="ARBA" id="ARBA00022525"/>
    </source>
</evidence>
<dbReference type="OrthoDB" id="5446431at2"/>
<dbReference type="KEGG" id="dba:Dbac_1879"/>
<evidence type="ECO:0000259" key="3">
    <source>
        <dbReference type="Pfam" id="PF17892"/>
    </source>
</evidence>
<reference evidence="4 5" key="1">
    <citation type="journal article" date="2009" name="Stand. Genomic Sci.">
        <title>Complete genome sequence of Desulfomicrobium baculatum type strain (X).</title>
        <authorList>
            <person name="Copeland A."/>
            <person name="Spring S."/>
            <person name="Goker M."/>
            <person name="Schneider S."/>
            <person name="Lapidus A."/>
            <person name="Del Rio T.G."/>
            <person name="Tice H."/>
            <person name="Cheng J.F."/>
            <person name="Chen F."/>
            <person name="Nolan M."/>
            <person name="Bruce D."/>
            <person name="Goodwin L."/>
            <person name="Pitluck S."/>
            <person name="Ivanova N."/>
            <person name="Mavrommatis K."/>
            <person name="Ovchinnikova G."/>
            <person name="Pati A."/>
            <person name="Chen A."/>
            <person name="Palaniappan K."/>
            <person name="Land M."/>
            <person name="Hauser L."/>
            <person name="Chang Y.J."/>
            <person name="Jeffries C.C."/>
            <person name="Meincke L."/>
            <person name="Sims D."/>
            <person name="Brettin T."/>
            <person name="Detter J.C."/>
            <person name="Han C."/>
            <person name="Chain P."/>
            <person name="Bristow J."/>
            <person name="Eisen J.A."/>
            <person name="Markowitz V."/>
            <person name="Hugenholtz P."/>
            <person name="Kyrpides N.C."/>
            <person name="Klenk H.P."/>
            <person name="Lucas S."/>
        </authorList>
    </citation>
    <scope>NUCLEOTIDE SEQUENCE [LARGE SCALE GENOMIC DNA]</scope>
    <source>
        <strain evidence="5">DSM 4028 / VKM B-1378 / X</strain>
    </source>
</reference>
<accession>C7LX99</accession>
<organism evidence="4 5">
    <name type="scientific">Desulfomicrobium baculatum (strain DSM 4028 / VKM B-1378 / X)</name>
    <name type="common">Desulfovibrio baculatus</name>
    <dbReference type="NCBI Taxonomy" id="525897"/>
    <lineage>
        <taxon>Bacteria</taxon>
        <taxon>Pseudomonadati</taxon>
        <taxon>Thermodesulfobacteriota</taxon>
        <taxon>Desulfovibrionia</taxon>
        <taxon>Desulfovibrionales</taxon>
        <taxon>Desulfomicrobiaceae</taxon>
        <taxon>Desulfomicrobium</taxon>
    </lineage>
</organism>
<evidence type="ECO:0000256" key="1">
    <source>
        <dbReference type="ARBA" id="ARBA00004613"/>
    </source>
</evidence>
<feature type="domain" description="Cadherin-like" evidence="3">
    <location>
        <begin position="179"/>
        <end position="266"/>
    </location>
</feature>
<dbReference type="Pfam" id="PF16184">
    <property type="entry name" value="Cadherin_3"/>
    <property type="match status" value="2"/>
</dbReference>
<dbReference type="Proteomes" id="UP000002216">
    <property type="component" value="Chromosome"/>
</dbReference>
<comment type="subcellular location">
    <subcellularLocation>
        <location evidence="1">Secreted</location>
    </subcellularLocation>
</comment>
<keyword evidence="5" id="KW-1185">Reference proteome</keyword>
<dbReference type="InterPro" id="IPR011049">
    <property type="entry name" value="Serralysin-like_metalloprot_C"/>
</dbReference>
<dbReference type="PROSITE" id="PS51854">
    <property type="entry name" value="CSPG"/>
    <property type="match status" value="2"/>
</dbReference>
<sequence length="2836" mass="287275">MFKNQGIVQPLDGKAHETEAVTGGLEPLNPGGQPPVVAVDGLGADAADATAAAVSAPESDLEVAMSALGALPEDQVAGLKTVAATSSSSVSEAESDVFSSDTQIRQALGIHQTSVGSTDFLDRATGDDFGMTEFLESGSFSATPGADLAGRGIEDEVEWEGLAWFRTSPEDDSLLVLGTVDLGDMDEDGSMLITMAGLLAKAYNPADAPLVVTDLRLADGSGVLTDNGDGTWTFTPAADWNGNVVLSYLVSDGETSSAAKAALTVNPVNDAPVIAVNDVLLVDDLTAQSLAGSLSATDVDNDAADLLYTITQGPVSGVLLLDGVEITDFSQPVFTQADIDGGRVSFSFDTPQPGDEFRVIEDDSFVFTVDDGSLSTVETTFSIRNSAVQIWGTDEADDLTGAADFSREGVTFHVFGFDGNDTLRGGAGSDTLDGGGQTYASHTPWLYTQEGGDTVDYTASTAAVDIDLTRATQAGGHAEGDVLIGIENVIGSGFNDSITGDAAANFLSGLDGTDTLLGGVGNDTLRGGAGADLIDGGAGQDFADYRTSASWVNVDLNIQDGTTAQSGGGADNDAEGDTLIGIENLIGSNDATHGDVLTGNAANNHLIGLDGDDTLIGGAGNDTLVSGAGADRVDGGTGTRDLADYSASTAWVNVDLNIQNGTTAQTGGGAGNHAEGDILTGIEDVNGSQYSDSLTGNGGSNRIWAYDGDDTIFGGGFYDTIHGGDGNDSIDGGTHEDFIYGDAGNDTLHGGGGIDSIWGGAGDDYLYGGSDNTQDLLIGGTGNDTLEGGSATLLDTLIGGMGADRIIGNGIRSSASYELTGYGDFDVSYQGVYLDLRLQGLDADGNLMVQPGKPGGDDATGDILTGIVNAVGTNGSDTLIGNDQANEMFGVDGDDLMIGGAGNDKLEGVNNNDTLEGGLGADYIWGGMDYDIASYANAASGVNVSLEIQKGGLQSGAGEENGDELWYMDGLWGSEFNDTLTGSTVEQPEYLSAQNLLQGGAGDDVLAGLGGNDTLDGGDGIDTADYSLSEASVLVDLNLTTAQTGGGDVTTALYWFDAYTSGTRYGGNHAQGDMLVSIENVTGSAYGDTLIGDGGNNVLSGLDGADSLVGGDGSDTADYSLSTSAVNVDLTLTTSQTGGEAGNHAEGDVLTGMENVTGSAHADTLVGDAGVNILDGLGGDDVIIAGAGDTVLGGAGSDVLYSGDASLDISASTTISGVERIDLTGTAGSLTVSGDAILYNAALDPAGSGNMALVVNGDAGDVLHIGYAVWNWATIDEGFALGDGKTYTVYEAESGGETVKLYLESGMVLGGGETAPVMADFAVTTDEDTALAFQSGDFTADGRYADDHSFEPALVKITGLPDHGTLYLGAEAVMEGDTITYADLGGLRMVPGGDFFGDTSFTIKVSDGLRWSDEATVTVQVSPVNDAPVVDLNTQLIADDTASVSLTGSLHAADVDNDAADLSYSIDQAPVHGVLLLDGVEITDFSQPVFTQDDIDNGRVAFQFTASAGAEAQVVTGDSFTFTVSDGAATTALHTFDIHNSVVQVWGTDNADDLTALTNFDDDTSTFHVYGFVGNDILRGGVNADTLDGGLGTDTVDYSASAAWVQADLNLATAQIGGGAGNDALGDVLAGIENLTGSSWDDSLTGDGQANVLTGLAGIDTLIGGAGNDTLIGGAGVDSMDGGTGTDMGDYSGGASWVQVNLTLATAQVGGGADNDALGDTLAGIENLTGTTDTAHGDVLTGNTLANLLIGLDGDDTLIGGSGNDTLIGGVGADSLDGGLHSDMVDYSASASWVNVNLNLATAQLGGGDGNHALGDTLAGIENLTGTNDIAHGDVLTGNNLSNLLSGLDGDDTIYGGGFYDTIYGGDGNDSIDGGTHEDAIYGGTGNDTLHGGGGIDSIRGGAGDDYLYGGADNIQDLLIGGTGNDTLEGGSATLWDTLVGGMGADRIIGNGVRSSASYELTGHGDYDVNWQGVYLDLRLQGLDADGNLMVQPGKPGGDDATGDILTGIVNAVGTNGADTLIGNDQNNEMLGQDADDLMIGGVGNDSLWGVNNNDTLEGGLGEDLIWGGMDYDIASYANAASGVNVSLEIQNYDADGNYSRQSGAGEENGDSLWYMDGLWGSEFNDTLTGRSTDIPDYMSVHNLIEGRGGDDILAGLSGNDTLDGGTGSDTANYSLSTSAVNVDLALSTAQTGGEVGNHAAGDVLISIENVTGSAYGDTLTGDGGNNVLSGLAGDDSLIGGGGDDTLIGGAGSDTFQGGDGDDLIRAGAGDVVDGGVGSDVLVSEDEYLDVTSSTTITGIERIDLTGAGKDLAVNGDAILLNGVADPAGSGFMALVVNGDDGDSVIRVADGWSWTLVASDMTVGGDGLTYALYEASKAGQTVRLYMETGLNEIELADGVYHVLGTEGHDDLTTVWDFTDSRHPFNIQGLGGDDTLLGGPGDDTLAGGAGSDLMDGGAGYDMASYSTSASWVDMDLNLQDGVTAQSGGGAANHAAGDTLIGFEGVIGSNDAAHGDVLTGDDQANMLVGLDGDDSLVGGAGNDTLVGGLGYDTLEGGDGDDWFQDGVGSYDNTYTGDYLVGGAGIDTVDYSNSLDVCMVDLTDSWYSFPNSSYSDAYCDTLVGIENIIGSQWFDSLLGDGGANMIDGGGYWDYILGRGGDDTLLGGSDNDTLDGGAGNDFMDGGADNDLLIGGAGIDTIQGGTGDDLIHGGADDVVDGGDGFDTFRLEDNIGTGSAFDLGAMNDAGRITGIERIDITGDADDANTLTLRAEDVFEVSGGSLYIDGDTGDSVTTMGEGWTQEAADVSHEGQTYHHYTAQYDSQTINLYVETTLAYQNEI</sequence>
<dbReference type="RefSeq" id="WP_015774061.1">
    <property type="nucleotide sequence ID" value="NC_013173.1"/>
</dbReference>
<dbReference type="Gene3D" id="2.150.10.10">
    <property type="entry name" value="Serralysin-like metalloprotease, C-terminal"/>
    <property type="match status" value="17"/>
</dbReference>
<dbReference type="HOGENOM" id="CLU_225309_0_0_7"/>
<dbReference type="eggNOG" id="COG2931">
    <property type="taxonomic scope" value="Bacteria"/>
</dbReference>
<dbReference type="InterPro" id="IPR050557">
    <property type="entry name" value="RTX_toxin/Mannuronan_C5-epim"/>
</dbReference>
<evidence type="ECO:0000313" key="4">
    <source>
        <dbReference type="EMBL" id="ACU89970.1"/>
    </source>
</evidence>
<dbReference type="Pfam" id="PF17963">
    <property type="entry name" value="Big_9"/>
    <property type="match status" value="1"/>
</dbReference>
<protein>
    <submittedName>
        <fullName evidence="4">Hemolysin-type calcium-binding region</fullName>
    </submittedName>
</protein>
<proteinExistence type="predicted"/>
<dbReference type="InterPro" id="IPR001343">
    <property type="entry name" value="Hemolysn_Ca-bd"/>
</dbReference>
<dbReference type="Pfam" id="PF17892">
    <property type="entry name" value="Cadherin_5"/>
    <property type="match status" value="1"/>
</dbReference>
<dbReference type="PANTHER" id="PTHR38340:SF1">
    <property type="entry name" value="S-LAYER PROTEIN"/>
    <property type="match status" value="1"/>
</dbReference>
<evidence type="ECO:0000313" key="5">
    <source>
        <dbReference type="Proteomes" id="UP000002216"/>
    </source>
</evidence>
<dbReference type="InterPro" id="IPR039005">
    <property type="entry name" value="CSPG_rpt"/>
</dbReference>